<sequence length="442" mass="43310">MGVSFVAGADPCAALFGSMKQACENTGKLVGGSSGSGGSSSTSAGSMLTDPLGSIAKSCAEAAAWVINQVAGAVNGTSGVDFTNSGFLKQYAIVFAASTILTVVLWILAVIKRAVRGDAITTAVTEATGFLWLAVGASAFTPVVLYGMVKLTDSVTDAIGSTTSAGTNSFLSSFANTLSPANGSASSIGGGPILLVFVSLMSMIAAALLWVELLIRAAMLYVGAALAGAVYAGLVDKDLWPHVRRWAGMMIAVDLVKPVIVIVLGLATAISSGAAPGSPFASVLSGLAIMALSIFASGLIYRFVPNFGDDMLKLSGARSGDAPAQVAQGALDGPATRMQQGIAAHGARSGNPVAAPALAALGAGAGMAAQGLRASARVALQRPEPQNPAGLIGPGGAGGAGGPGALPPQGPNSPSANSGRGAADSARTAPGTNAADPGGRGA</sequence>
<reference evidence="3" key="1">
    <citation type="submission" date="2021-04" db="EMBL/GenBank/DDBJ databases">
        <title>Genome based classification of Actinospica acidithermotolerans sp. nov., an actinobacterium isolated from an Indonesian hot spring.</title>
        <authorList>
            <person name="Kusuma A.B."/>
            <person name="Putra K.E."/>
            <person name="Nafisah S."/>
            <person name="Loh J."/>
            <person name="Nouioui I."/>
            <person name="Goodfellow M."/>
        </authorList>
    </citation>
    <scope>NUCLEOTIDE SEQUENCE</scope>
    <source>
        <strain evidence="3">CSCA 57</strain>
    </source>
</reference>
<gene>
    <name evidence="3" type="ORF">KDL01_09990</name>
</gene>
<proteinExistence type="predicted"/>
<accession>A0A941ELM3</accession>
<feature type="transmembrane region" description="Helical" evidence="2">
    <location>
        <begin position="129"/>
        <end position="149"/>
    </location>
</feature>
<keyword evidence="2" id="KW-0472">Membrane</keyword>
<dbReference type="AlphaFoldDB" id="A0A941ELM3"/>
<feature type="transmembrane region" description="Helical" evidence="2">
    <location>
        <begin position="217"/>
        <end position="234"/>
    </location>
</feature>
<dbReference type="RefSeq" id="WP_212528113.1">
    <property type="nucleotide sequence ID" value="NZ_JAGSOG010000034.1"/>
</dbReference>
<dbReference type="EMBL" id="JAGSOG010000034">
    <property type="protein sequence ID" value="MBR7833596.1"/>
    <property type="molecule type" value="Genomic_DNA"/>
</dbReference>
<feature type="compositionally biased region" description="Gly residues" evidence="1">
    <location>
        <begin position="392"/>
        <end position="404"/>
    </location>
</feature>
<protein>
    <recommendedName>
        <fullName evidence="5">TrbL/VirB6 plasmid conjugal transfer protein</fullName>
    </recommendedName>
</protein>
<feature type="transmembrane region" description="Helical" evidence="2">
    <location>
        <begin position="280"/>
        <end position="304"/>
    </location>
</feature>
<keyword evidence="2" id="KW-1133">Transmembrane helix</keyword>
<evidence type="ECO:0000256" key="2">
    <source>
        <dbReference type="SAM" id="Phobius"/>
    </source>
</evidence>
<evidence type="ECO:0000256" key="1">
    <source>
        <dbReference type="SAM" id="MobiDB-lite"/>
    </source>
</evidence>
<keyword evidence="4" id="KW-1185">Reference proteome</keyword>
<name>A0A941ELM3_9ACTN</name>
<feature type="transmembrane region" description="Helical" evidence="2">
    <location>
        <begin position="255"/>
        <end position="274"/>
    </location>
</feature>
<organism evidence="3 4">
    <name type="scientific">Actinospica durhamensis</name>
    <dbReference type="NCBI Taxonomy" id="1508375"/>
    <lineage>
        <taxon>Bacteria</taxon>
        <taxon>Bacillati</taxon>
        <taxon>Actinomycetota</taxon>
        <taxon>Actinomycetes</taxon>
        <taxon>Catenulisporales</taxon>
        <taxon>Actinospicaceae</taxon>
        <taxon>Actinospica</taxon>
    </lineage>
</organism>
<evidence type="ECO:0000313" key="3">
    <source>
        <dbReference type="EMBL" id="MBR7833596.1"/>
    </source>
</evidence>
<feature type="region of interest" description="Disordered" evidence="1">
    <location>
        <begin position="384"/>
        <end position="442"/>
    </location>
</feature>
<dbReference type="Proteomes" id="UP000675781">
    <property type="component" value="Unassembled WGS sequence"/>
</dbReference>
<evidence type="ECO:0008006" key="5">
    <source>
        <dbReference type="Google" id="ProtNLM"/>
    </source>
</evidence>
<comment type="caution">
    <text evidence="3">The sequence shown here is derived from an EMBL/GenBank/DDBJ whole genome shotgun (WGS) entry which is preliminary data.</text>
</comment>
<keyword evidence="2" id="KW-0812">Transmembrane</keyword>
<evidence type="ECO:0000313" key="4">
    <source>
        <dbReference type="Proteomes" id="UP000675781"/>
    </source>
</evidence>
<feature type="transmembrane region" description="Helical" evidence="2">
    <location>
        <begin position="91"/>
        <end position="109"/>
    </location>
</feature>
<feature type="transmembrane region" description="Helical" evidence="2">
    <location>
        <begin position="193"/>
        <end position="211"/>
    </location>
</feature>